<dbReference type="FunFam" id="2.30.30.40:FF:000023">
    <property type="entry name" value="RIMS-binding protein 2 isoform F"/>
    <property type="match status" value="1"/>
</dbReference>
<dbReference type="InterPro" id="IPR057884">
    <property type="entry name" value="FN3_RIM-BP1/2/3"/>
</dbReference>
<dbReference type="InterPro" id="IPR057950">
    <property type="entry name" value="RIMB1/RIM3A-C-like_N"/>
</dbReference>
<feature type="compositionally biased region" description="Polar residues" evidence="15">
    <location>
        <begin position="852"/>
        <end position="868"/>
    </location>
</feature>
<dbReference type="SUPFAM" id="SSF50044">
    <property type="entry name" value="SH3-domain"/>
    <property type="match status" value="3"/>
</dbReference>
<comment type="subcellular location">
    <subcellularLocation>
        <location evidence="1">Cell membrane</location>
    </subcellularLocation>
    <subcellularLocation>
        <location evidence="2">Cytoplasm</location>
    </subcellularLocation>
    <subcellularLocation>
        <location evidence="10">Synapse</location>
    </subcellularLocation>
</comment>
<dbReference type="CDD" id="cd00063">
    <property type="entry name" value="FN3"/>
    <property type="match status" value="2"/>
</dbReference>
<evidence type="ECO:0000256" key="11">
    <source>
        <dbReference type="ARBA" id="ARBA00054159"/>
    </source>
</evidence>
<evidence type="ECO:0000256" key="14">
    <source>
        <dbReference type="SAM" id="Coils"/>
    </source>
</evidence>
<dbReference type="Gene3D" id="2.30.30.40">
    <property type="entry name" value="SH3 Domains"/>
    <property type="match status" value="3"/>
</dbReference>
<feature type="coiled-coil region" evidence="14">
    <location>
        <begin position="618"/>
        <end position="795"/>
    </location>
</feature>
<keyword evidence="8" id="KW-0770">Synapse</keyword>
<keyword evidence="5" id="KW-1003">Cell membrane</keyword>
<evidence type="ECO:0000256" key="3">
    <source>
        <dbReference type="ARBA" id="ARBA00010749"/>
    </source>
</evidence>
<dbReference type="FunFam" id="2.30.30.40:FF:000006">
    <property type="entry name" value="RIMS-binding protein 2 isoform X1"/>
    <property type="match status" value="1"/>
</dbReference>
<feature type="domain" description="SH3" evidence="16">
    <location>
        <begin position="1686"/>
        <end position="1754"/>
    </location>
</feature>
<feature type="region of interest" description="Disordered" evidence="15">
    <location>
        <begin position="848"/>
        <end position="880"/>
    </location>
</feature>
<dbReference type="Pfam" id="PF25566">
    <property type="entry name" value="RIMB1_N"/>
    <property type="match status" value="1"/>
</dbReference>
<accession>A0A4D9F089</accession>
<dbReference type="SMART" id="SM00326">
    <property type="entry name" value="SH3"/>
    <property type="match status" value="3"/>
</dbReference>
<keyword evidence="6" id="KW-0963">Cytoplasm</keyword>
<keyword evidence="4 13" id="KW-0728">SH3 domain</keyword>
<evidence type="ECO:0000256" key="10">
    <source>
        <dbReference type="ARBA" id="ARBA00034103"/>
    </source>
</evidence>
<dbReference type="InterPro" id="IPR035753">
    <property type="entry name" value="RIM-BP_SH3_2"/>
</dbReference>
<evidence type="ECO:0000256" key="1">
    <source>
        <dbReference type="ARBA" id="ARBA00004236"/>
    </source>
</evidence>
<dbReference type="Proteomes" id="UP000297703">
    <property type="component" value="Unassembled WGS sequence"/>
</dbReference>
<dbReference type="FunFam" id="2.60.40.10:FF:000072">
    <property type="entry name" value="RIMS-binding protein 2 isoform X1"/>
    <property type="match status" value="1"/>
</dbReference>
<protein>
    <recommendedName>
        <fullName evidence="12">RIMS-binding protein 2</fullName>
    </recommendedName>
</protein>
<dbReference type="InterPro" id="IPR001452">
    <property type="entry name" value="SH3_domain"/>
</dbReference>
<dbReference type="CDD" id="cd12014">
    <property type="entry name" value="SH3_RIM-BP_1"/>
    <property type="match status" value="1"/>
</dbReference>
<dbReference type="GO" id="GO:0005886">
    <property type="term" value="C:plasma membrane"/>
    <property type="evidence" value="ECO:0007669"/>
    <property type="project" value="UniProtKB-SubCell"/>
</dbReference>
<dbReference type="CDD" id="cd12012">
    <property type="entry name" value="SH3_RIM-BP_2"/>
    <property type="match status" value="1"/>
</dbReference>
<dbReference type="GO" id="GO:0045202">
    <property type="term" value="C:synapse"/>
    <property type="evidence" value="ECO:0007669"/>
    <property type="project" value="UniProtKB-SubCell"/>
</dbReference>
<sequence>MTRDSPGGGPPPGGRLSPRKAPAPPAGSQAQHDEHKRELEALRAELDGERLRSQESRRRFAAEARELREAAERDRQLLADQLRSKWEQQRARELHQLRELSLREREAEIRQLIRWKDAELRQAQELLQRERDAAVRQARDLQRQLAEELVSRGYSSTRGCPAGLSSECRGKLQEVLGKLRWETDGDQAARIRHLRAELELERSLFLKYILERFEGEQQPPGCPHRARHGPQPRLSTSLLEGPRPRSLESLIAAASPDGGAARSRSLDSSLAKPESSQAGHQAPLEGSPPQSPCPGQQPAQKALEEDAHPQEGAAKELPLKPTSKEAPLECLDSPPEGKMGSWGSAGEGGTQAVGQQQEWLSGSSYSQLVKQNTDLLSALEDLERRCTALKEENGLLRRSSFPEMQEKVKRLKRKNADLAIIAKRLEERARKLQESNLKVVNAPIPLSLKGSNVELCKKAFARQRAKDLSEQASILLAKDKQIEALQRECWELQAKLATGKEGSCWLNLSDFDRLLRESQKEVLRLQRQITLKNLKESLQSSKMGPDSSSPAATMCLIQGTLAPNIDASLDGSSLPKQTSPGSITLAKDIKPVVLPLGNVSEEHENIPLKTDRASKNQIQHLEVELSKKFKQCENLEQEMEKKQKKCEELEMQLQEVLTENARMAEENAQLSGKTKWTEKVESENADLKVKLMEVTEEWNSAVQLTKGLQTKVENLEHVLKDMKEMAERRQQLEVDHEETLLALQKKEEEVKYLQQAQVEAKREHEEAVQLLEAQVRELENQYHSQTEHFNLLSQELEQLQIKNSDLVTADLPHATCCSSEDCHALQCSKNINDVDFISTPAAFKKQSKKLEFQSNSSKSESTQYSPKSCPTPEGDSASEMDELETDKFSLILEPERQGPAKLQVFLARYSYDPFDGPNKNPEAELPLTAGEYIYIYGEMDEDGFFEGELMDGRRGLVPSNLIEEVSDDDLMTFVPPKTSDLSHTSDHEMSFLSRSASSGEKSDCHDEEISVNLLPNRLEGDMEMPVHTAVPYPRNLTLIKLFARSVVIGWESPLMPAGWGDVQSYNIYVDTELCQNVRSGCQTQAAIENLDLKIKAYRISVQSVTEKGNSDKMQCTFLVGQGFHIAPALLKLRSITATSAEVTWLPSSSNYTHAVYLNEKECDVTKAGIYWYTFHNLQPNTQYNAKVETQPQKTVWDLPQEKWEQKSAMIKFITPSAGPPDAPLDVQVQPDPSAGILVISWLPVTIDAAGSSNGVRVTGYAVYVNGQRVTEVISPTAGSAIVELSQLEMLQGSQKVSVRTVSPNGESVDSVPALIPSAMLNVPSCCSSSKSMSTSLTSEFPYGEFIDSQHVKIPLMHCTSSPSSEMFMASQDNKFTIHFTSNCRDSVASLPATIPPHQLFSSQSSSLIHELAMCNIGDNVARDKDDQCLKSYQQTAVSVQPSGLVLPTRWCEESVNSRMSALKELAEDSQRKRIKKLFVTKKAVLENQMDTSNMKMSMITHYVHSDDKSVKESITQDIEGYDESCLSSGPQLCSSQLELEERYRDIGIHNICVQEVPDISTEKKQTKELSKEVPSLGMSRDEIQEDQTSRIGNWQLNPVGDHSHSSDLSDILEEEEEDLDLDTQEENRIKVVGNDSRLPELPEFPMQWAQNRKMSKTLRIGQAGTSSFSKAGPLRSFVSEEIVNDDPVRIFVALFDYDPISMSPNLDAAEEELPFKRGQILKVVGDKDADGFYRGEYAGRVGYIPYNMVSEVQVESNEMKQHLLKQGSITDEKSVINLVEVDTKNNNKSHTEHSWQDSKAEQLTSKTMVAVFDYNPRENSLNVDVESELTFNAGDIITVFGSVDDDGFYYGELNGQRGLIPSDFLKAISRDEE</sequence>
<proteinExistence type="inferred from homology"/>
<dbReference type="InterPro" id="IPR013783">
    <property type="entry name" value="Ig-like_fold"/>
</dbReference>
<keyword evidence="19" id="KW-1185">Reference proteome</keyword>
<evidence type="ECO:0000259" key="17">
    <source>
        <dbReference type="PROSITE" id="PS50853"/>
    </source>
</evidence>
<reference evidence="18 19" key="2">
    <citation type="submission" date="2019-04" db="EMBL/GenBank/DDBJ databases">
        <title>The genome sequence of big-headed turtle.</title>
        <authorList>
            <person name="Gong S."/>
        </authorList>
    </citation>
    <scope>NUCLEOTIDE SEQUENCE [LARGE SCALE GENOMIC DNA]</scope>
    <source>
        <strain evidence="18">DO16091913</strain>
        <tissue evidence="18">Muscle</tissue>
    </source>
</reference>
<keyword evidence="14" id="KW-0175">Coiled coil</keyword>
<comment type="similarity">
    <text evidence="3">Belongs to the RIMBP family.</text>
</comment>
<feature type="region of interest" description="Disordered" evidence="15">
    <location>
        <begin position="1"/>
        <end position="35"/>
    </location>
</feature>
<feature type="coiled-coil region" evidence="14">
    <location>
        <begin position="365"/>
        <end position="442"/>
    </location>
</feature>
<evidence type="ECO:0000256" key="7">
    <source>
        <dbReference type="ARBA" id="ARBA00022737"/>
    </source>
</evidence>
<dbReference type="GO" id="GO:0030156">
    <property type="term" value="F:benzodiazepine receptor binding"/>
    <property type="evidence" value="ECO:0007669"/>
    <property type="project" value="TreeGrafter"/>
</dbReference>
<dbReference type="PROSITE" id="PS50853">
    <property type="entry name" value="FN3"/>
    <property type="match status" value="1"/>
</dbReference>
<dbReference type="InterPro" id="IPR003961">
    <property type="entry name" value="FN3_dom"/>
</dbReference>
<dbReference type="Gene3D" id="2.60.40.10">
    <property type="entry name" value="Immunoglobulins"/>
    <property type="match status" value="3"/>
</dbReference>
<evidence type="ECO:0000313" key="18">
    <source>
        <dbReference type="EMBL" id="TFK14053.1"/>
    </source>
</evidence>
<comment type="function">
    <text evidence="11">Plays a role in the synaptic transmission as bifunctional linker that interacts simultaneously with RIMS1, RIMS2, CACNA1D and CACNA1B.</text>
</comment>
<evidence type="ECO:0000256" key="8">
    <source>
        <dbReference type="ARBA" id="ARBA00023018"/>
    </source>
</evidence>
<dbReference type="InterPro" id="IPR036028">
    <property type="entry name" value="SH3-like_dom_sf"/>
</dbReference>
<dbReference type="FunFam" id="2.60.40.10:FF:000643">
    <property type="entry name" value="RIMS-binding protein 2 isoform X1"/>
    <property type="match status" value="1"/>
</dbReference>
<evidence type="ECO:0000313" key="19">
    <source>
        <dbReference type="Proteomes" id="UP000297703"/>
    </source>
</evidence>
<evidence type="ECO:0000256" key="15">
    <source>
        <dbReference type="SAM" id="MobiDB-lite"/>
    </source>
</evidence>
<keyword evidence="18" id="KW-0675">Receptor</keyword>
<keyword evidence="7" id="KW-0677">Repeat</keyword>
<gene>
    <name evidence="18" type="ORF">DR999_PMT02490</name>
</gene>
<dbReference type="Pfam" id="PF07653">
    <property type="entry name" value="SH3_2"/>
    <property type="match status" value="2"/>
</dbReference>
<evidence type="ECO:0000256" key="5">
    <source>
        <dbReference type="ARBA" id="ARBA00022475"/>
    </source>
</evidence>
<feature type="domain" description="Fibronectin type-III" evidence="17">
    <location>
        <begin position="1126"/>
        <end position="1217"/>
    </location>
</feature>
<evidence type="ECO:0000256" key="13">
    <source>
        <dbReference type="PROSITE-ProRule" id="PRU00192"/>
    </source>
</evidence>
<feature type="domain" description="SH3" evidence="16">
    <location>
        <begin position="1803"/>
        <end position="1870"/>
    </location>
</feature>
<dbReference type="InterPro" id="IPR035755">
    <property type="entry name" value="RIM-BP_SH3_3"/>
</dbReference>
<evidence type="ECO:0000256" key="12">
    <source>
        <dbReference type="ARBA" id="ARBA00068024"/>
    </source>
</evidence>
<dbReference type="InterPro" id="IPR036116">
    <property type="entry name" value="FN3_sf"/>
</dbReference>
<dbReference type="PROSITE" id="PS50002">
    <property type="entry name" value="SH3"/>
    <property type="match status" value="3"/>
</dbReference>
<dbReference type="CDD" id="cd12013">
    <property type="entry name" value="SH3_RIM-BP_3"/>
    <property type="match status" value="1"/>
</dbReference>
<dbReference type="Pfam" id="PF25523">
    <property type="entry name" value="Ig_RIMBP2"/>
    <property type="match status" value="1"/>
</dbReference>
<organism evidence="18 19">
    <name type="scientific">Platysternon megacephalum</name>
    <name type="common">big-headed turtle</name>
    <dbReference type="NCBI Taxonomy" id="55544"/>
    <lineage>
        <taxon>Eukaryota</taxon>
        <taxon>Metazoa</taxon>
        <taxon>Chordata</taxon>
        <taxon>Craniata</taxon>
        <taxon>Vertebrata</taxon>
        <taxon>Euteleostomi</taxon>
        <taxon>Archelosauria</taxon>
        <taxon>Testudinata</taxon>
        <taxon>Testudines</taxon>
        <taxon>Cryptodira</taxon>
        <taxon>Durocryptodira</taxon>
        <taxon>Testudinoidea</taxon>
        <taxon>Platysternidae</taxon>
        <taxon>Platysternon</taxon>
    </lineage>
</organism>
<dbReference type="InterPro" id="IPR040325">
    <property type="entry name" value="RIMBP1/2/3"/>
</dbReference>
<dbReference type="Pfam" id="PF14604">
    <property type="entry name" value="SH3_9"/>
    <property type="match status" value="1"/>
</dbReference>
<dbReference type="SUPFAM" id="SSF49265">
    <property type="entry name" value="Fibronectin type III"/>
    <property type="match status" value="2"/>
</dbReference>
<reference evidence="18 19" key="1">
    <citation type="submission" date="2019-04" db="EMBL/GenBank/DDBJ databases">
        <title>Draft genome of the big-headed turtle Platysternon megacephalum.</title>
        <authorList>
            <person name="Gong S."/>
        </authorList>
    </citation>
    <scope>NUCLEOTIDE SEQUENCE [LARGE SCALE GENOMIC DNA]</scope>
    <source>
        <strain evidence="18">DO16091913</strain>
        <tissue evidence="18">Muscle</tissue>
    </source>
</reference>
<feature type="domain" description="SH3" evidence="16">
    <location>
        <begin position="900"/>
        <end position="967"/>
    </location>
</feature>
<dbReference type="PANTHER" id="PTHR14234:SF20">
    <property type="entry name" value="PERIPHERAL-TYPE BENZODIAZEPINE RECEPTOR-ASSOCIATED PROTEIN 1"/>
    <property type="match status" value="1"/>
</dbReference>
<keyword evidence="9" id="KW-0472">Membrane</keyword>
<evidence type="ECO:0000256" key="6">
    <source>
        <dbReference type="ARBA" id="ARBA00022490"/>
    </source>
</evidence>
<evidence type="ECO:0000259" key="16">
    <source>
        <dbReference type="PROSITE" id="PS50002"/>
    </source>
</evidence>
<feature type="compositionally biased region" description="Basic and acidic residues" evidence="15">
    <location>
        <begin position="302"/>
        <end position="327"/>
    </location>
</feature>
<name>A0A4D9F089_9SAUR</name>
<evidence type="ECO:0000256" key="4">
    <source>
        <dbReference type="ARBA" id="ARBA00022443"/>
    </source>
</evidence>
<dbReference type="OrthoDB" id="4158657at2759"/>
<feature type="region of interest" description="Disordered" evidence="15">
    <location>
        <begin position="216"/>
        <end position="242"/>
    </location>
</feature>
<dbReference type="FunFam" id="2.30.30.40:FF:000016">
    <property type="entry name" value="RIMS-binding protein 2 isoform X2"/>
    <property type="match status" value="1"/>
</dbReference>
<dbReference type="PANTHER" id="PTHR14234">
    <property type="entry name" value="RIM BINDING PROTEIN-RELATED"/>
    <property type="match status" value="1"/>
</dbReference>
<dbReference type="STRING" id="55544.A0A4D9F089"/>
<feature type="region of interest" description="Disordered" evidence="15">
    <location>
        <begin position="976"/>
        <end position="1006"/>
    </location>
</feature>
<evidence type="ECO:0000256" key="2">
    <source>
        <dbReference type="ARBA" id="ARBA00004496"/>
    </source>
</evidence>
<feature type="coiled-coil region" evidence="14">
    <location>
        <begin position="475"/>
        <end position="528"/>
    </location>
</feature>
<evidence type="ECO:0000256" key="9">
    <source>
        <dbReference type="ARBA" id="ARBA00023136"/>
    </source>
</evidence>
<feature type="compositionally biased region" description="Low complexity" evidence="15">
    <location>
        <begin position="260"/>
        <end position="271"/>
    </location>
</feature>
<comment type="caution">
    <text evidence="18">The sequence shown here is derived from an EMBL/GenBank/DDBJ whole genome shotgun (WGS) entry which is preliminary data.</text>
</comment>
<dbReference type="SMART" id="SM00060">
    <property type="entry name" value="FN3"/>
    <property type="match status" value="3"/>
</dbReference>
<feature type="region of interest" description="Disordered" evidence="15">
    <location>
        <begin position="255"/>
        <end position="351"/>
    </location>
</feature>
<dbReference type="EMBL" id="QXTE01000013">
    <property type="protein sequence ID" value="TFK14053.1"/>
    <property type="molecule type" value="Genomic_DNA"/>
</dbReference>